<name>A0AAE1EI54_PETCI</name>
<dbReference type="SUPFAM" id="SSF48113">
    <property type="entry name" value="Heme-dependent peroxidases"/>
    <property type="match status" value="1"/>
</dbReference>
<evidence type="ECO:0000256" key="1">
    <source>
        <dbReference type="ARBA" id="ARBA00004613"/>
    </source>
</evidence>
<feature type="binding site" description="axial binding residue" evidence="6">
    <location>
        <position position="531"/>
    </location>
    <ligand>
        <name>heme b</name>
        <dbReference type="ChEBI" id="CHEBI:60344"/>
    </ligand>
    <ligandPart>
        <name>Fe</name>
        <dbReference type="ChEBI" id="CHEBI:18248"/>
    </ligandPart>
</feature>
<dbReference type="InterPro" id="IPR010255">
    <property type="entry name" value="Haem_peroxidase_sf"/>
</dbReference>
<organism evidence="8 9">
    <name type="scientific">Petrolisthes cinctipes</name>
    <name type="common">Flat porcelain crab</name>
    <dbReference type="NCBI Taxonomy" id="88211"/>
    <lineage>
        <taxon>Eukaryota</taxon>
        <taxon>Metazoa</taxon>
        <taxon>Ecdysozoa</taxon>
        <taxon>Arthropoda</taxon>
        <taxon>Crustacea</taxon>
        <taxon>Multicrustacea</taxon>
        <taxon>Malacostraca</taxon>
        <taxon>Eumalacostraca</taxon>
        <taxon>Eucarida</taxon>
        <taxon>Decapoda</taxon>
        <taxon>Pleocyemata</taxon>
        <taxon>Anomura</taxon>
        <taxon>Galatheoidea</taxon>
        <taxon>Porcellanidae</taxon>
        <taxon>Petrolisthes</taxon>
    </lineage>
</organism>
<sequence>MDHLNVLSLLVGGLRSYYPQICPSVNVLRACNADSYEMATRIANEIDYDGVTGPIFNTSNWPIPDGDWYRSKWNVQDINLSDYEFSSETPSNVWANRQPAPLPLISEAEMEMMYEAGVEEYNQRFASSGDDEVRGKKRSPSTHHGYHRRSTTPQTKQQSLQAYVKEYVTRAIIKKHDNAPNSVDLQFLGPMSRRCRAPQSPRCHPRERFRTADGSCNNRREPTWGASFTPFRRLAPQNYDDGVSTFRESVTKGDLNSPRFISFHTNFADREESNRFNCFTLLHMTVGQFLDHDLTFASLNEPEVSCCEGPQKDAFCAPIPIALNDPFYSSVESTCMEFVRSTPADQCEAGPREQINELTQYIDLSQVYGSTEEETKSLRAFTGGLLLIQDNGDQPDFLPTEHEETPCTDEEKEAEGLFCFRAGDFRVNEQILLTVIHTTWLREHNRIARALASFNSRLDDETLFQEARRIAIAEWQHVVYNEFILGVLGPYMAHMFNLVPLTGSQTTDDYLSSLSVGVSAEFATAAFRFGHSMIPDAINEVSSAGVSRSRVLNSVLEAPFPLYEEGVEEGLVRGFTHQRAMLVDSSFTTEITGKLFQEEEAVGLDLIALNIQRGLDHGLGTYLEVREACGFPRVKSFDDLQTIIDPEPLARLKDVYRDVRDIDLFIGGMSESSFIGGQVGPTFACIMVDQFIRLKRADRFWYEFTGSPAPFSEAQLIELHSVSMARILCDNHPAVDAIQRWPLNLISNFNPVMSCDSRVIPSLDLARFRV</sequence>
<keyword evidence="6" id="KW-0349">Heme</keyword>
<dbReference type="EMBL" id="JAWQEG010007468">
    <property type="protein sequence ID" value="KAK3852343.1"/>
    <property type="molecule type" value="Genomic_DNA"/>
</dbReference>
<accession>A0AAE1EI54</accession>
<keyword evidence="6" id="KW-0479">Metal-binding</keyword>
<dbReference type="PANTHER" id="PTHR11475">
    <property type="entry name" value="OXIDASE/PEROXIDASE"/>
    <property type="match status" value="1"/>
</dbReference>
<evidence type="ECO:0000256" key="3">
    <source>
        <dbReference type="ARBA" id="ARBA00022559"/>
    </source>
</evidence>
<dbReference type="GO" id="GO:0006979">
    <property type="term" value="P:response to oxidative stress"/>
    <property type="evidence" value="ECO:0007669"/>
    <property type="project" value="InterPro"/>
</dbReference>
<feature type="compositionally biased region" description="Basic residues" evidence="7">
    <location>
        <begin position="135"/>
        <end position="150"/>
    </location>
</feature>
<dbReference type="GO" id="GO:0005576">
    <property type="term" value="C:extracellular region"/>
    <property type="evidence" value="ECO:0007669"/>
    <property type="project" value="UniProtKB-SubCell"/>
</dbReference>
<gene>
    <name evidence="8" type="ORF">Pcinc_041065</name>
</gene>
<dbReference type="PROSITE" id="PS50292">
    <property type="entry name" value="PEROXIDASE_3"/>
    <property type="match status" value="1"/>
</dbReference>
<dbReference type="GO" id="GO:0046872">
    <property type="term" value="F:metal ion binding"/>
    <property type="evidence" value="ECO:0007669"/>
    <property type="project" value="UniProtKB-KW"/>
</dbReference>
<keyword evidence="3" id="KW-0560">Oxidoreductase</keyword>
<dbReference type="PRINTS" id="PR00457">
    <property type="entry name" value="ANPEROXIDASE"/>
</dbReference>
<evidence type="ECO:0000256" key="2">
    <source>
        <dbReference type="ARBA" id="ARBA00022525"/>
    </source>
</evidence>
<keyword evidence="4" id="KW-0732">Signal</keyword>
<proteinExistence type="predicted"/>
<comment type="caution">
    <text evidence="8">The sequence shown here is derived from an EMBL/GenBank/DDBJ whole genome shotgun (WGS) entry which is preliminary data.</text>
</comment>
<dbReference type="Gene3D" id="1.10.640.10">
    <property type="entry name" value="Haem peroxidase domain superfamily, animal type"/>
    <property type="match status" value="1"/>
</dbReference>
<evidence type="ECO:0000256" key="7">
    <source>
        <dbReference type="SAM" id="MobiDB-lite"/>
    </source>
</evidence>
<dbReference type="InterPro" id="IPR019791">
    <property type="entry name" value="Haem_peroxidase_animal"/>
</dbReference>
<evidence type="ECO:0000256" key="6">
    <source>
        <dbReference type="PIRSR" id="PIRSR619791-2"/>
    </source>
</evidence>
<dbReference type="GO" id="GO:0020037">
    <property type="term" value="F:heme binding"/>
    <property type="evidence" value="ECO:0007669"/>
    <property type="project" value="InterPro"/>
</dbReference>
<evidence type="ECO:0000256" key="4">
    <source>
        <dbReference type="ARBA" id="ARBA00022729"/>
    </source>
</evidence>
<dbReference type="PANTHER" id="PTHR11475:SF4">
    <property type="entry name" value="CHORION PEROXIDASE"/>
    <property type="match status" value="1"/>
</dbReference>
<evidence type="ECO:0000256" key="5">
    <source>
        <dbReference type="ARBA" id="ARBA00023180"/>
    </source>
</evidence>
<keyword evidence="9" id="KW-1185">Reference proteome</keyword>
<dbReference type="FunFam" id="1.10.640.10:FF:000003">
    <property type="entry name" value="chorion peroxidase"/>
    <property type="match status" value="1"/>
</dbReference>
<dbReference type="GO" id="GO:0004601">
    <property type="term" value="F:peroxidase activity"/>
    <property type="evidence" value="ECO:0007669"/>
    <property type="project" value="UniProtKB-KW"/>
</dbReference>
<keyword evidence="5" id="KW-0325">Glycoprotein</keyword>
<dbReference type="CDD" id="cd09823">
    <property type="entry name" value="peroxinectin_like"/>
    <property type="match status" value="1"/>
</dbReference>
<dbReference type="AlphaFoldDB" id="A0AAE1EI54"/>
<dbReference type="Proteomes" id="UP001286313">
    <property type="component" value="Unassembled WGS sequence"/>
</dbReference>
<keyword evidence="3" id="KW-0575">Peroxidase</keyword>
<keyword evidence="2" id="KW-0964">Secreted</keyword>
<evidence type="ECO:0008006" key="10">
    <source>
        <dbReference type="Google" id="ProtNLM"/>
    </source>
</evidence>
<protein>
    <recommendedName>
        <fullName evidence="10">Peroxidase</fullName>
    </recommendedName>
</protein>
<feature type="region of interest" description="Disordered" evidence="7">
    <location>
        <begin position="126"/>
        <end position="159"/>
    </location>
</feature>
<dbReference type="InterPro" id="IPR037120">
    <property type="entry name" value="Haem_peroxidase_sf_animal"/>
</dbReference>
<dbReference type="Pfam" id="PF03098">
    <property type="entry name" value="An_peroxidase"/>
    <property type="match status" value="1"/>
</dbReference>
<evidence type="ECO:0000313" key="8">
    <source>
        <dbReference type="EMBL" id="KAK3852343.1"/>
    </source>
</evidence>
<comment type="subcellular location">
    <subcellularLocation>
        <location evidence="1">Secreted</location>
    </subcellularLocation>
</comment>
<reference evidence="8" key="1">
    <citation type="submission" date="2023-10" db="EMBL/GenBank/DDBJ databases">
        <title>Genome assemblies of two species of porcelain crab, Petrolisthes cinctipes and Petrolisthes manimaculis (Anomura: Porcellanidae).</title>
        <authorList>
            <person name="Angst P."/>
        </authorList>
    </citation>
    <scope>NUCLEOTIDE SEQUENCE</scope>
    <source>
        <strain evidence="8">PB745_01</strain>
        <tissue evidence="8">Gill</tissue>
    </source>
</reference>
<evidence type="ECO:0000313" key="9">
    <source>
        <dbReference type="Proteomes" id="UP001286313"/>
    </source>
</evidence>
<keyword evidence="6" id="KW-0408">Iron</keyword>